<keyword evidence="1" id="KW-1133">Transmembrane helix</keyword>
<dbReference type="SUPFAM" id="SSF103473">
    <property type="entry name" value="MFS general substrate transporter"/>
    <property type="match status" value="1"/>
</dbReference>
<keyword evidence="1" id="KW-0472">Membrane</keyword>
<keyword evidence="3" id="KW-1185">Reference proteome</keyword>
<sequence length="78" mass="7448">MVSVATGAAAQRLGSSRVAALCLVIVAAALALLGLAGDSVIATAASACIFGVGYVRAVSSLLLNRSSRGAADGDGSAL</sequence>
<evidence type="ECO:0000313" key="3">
    <source>
        <dbReference type="Proteomes" id="UP000465304"/>
    </source>
</evidence>
<dbReference type="EMBL" id="BLLB01000002">
    <property type="protein sequence ID" value="GFH00535.1"/>
    <property type="molecule type" value="Genomic_DNA"/>
</dbReference>
<dbReference type="InterPro" id="IPR036259">
    <property type="entry name" value="MFS_trans_sf"/>
</dbReference>
<organism evidence="2 3">
    <name type="scientific">Mycolicibacterium hippocampi</name>
    <dbReference type="NCBI Taxonomy" id="659824"/>
    <lineage>
        <taxon>Bacteria</taxon>
        <taxon>Bacillati</taxon>
        <taxon>Actinomycetota</taxon>
        <taxon>Actinomycetes</taxon>
        <taxon>Mycobacteriales</taxon>
        <taxon>Mycobacteriaceae</taxon>
        <taxon>Mycolicibacterium</taxon>
    </lineage>
</organism>
<dbReference type="Proteomes" id="UP000465304">
    <property type="component" value="Unassembled WGS sequence"/>
</dbReference>
<protein>
    <submittedName>
        <fullName evidence="2">Uncharacterized protein</fullName>
    </submittedName>
</protein>
<gene>
    <name evidence="2" type="ORF">MHIP_10180</name>
</gene>
<feature type="transmembrane region" description="Helical" evidence="1">
    <location>
        <begin position="41"/>
        <end position="63"/>
    </location>
</feature>
<feature type="transmembrane region" description="Helical" evidence="1">
    <location>
        <begin position="18"/>
        <end position="35"/>
    </location>
</feature>
<evidence type="ECO:0000313" key="2">
    <source>
        <dbReference type="EMBL" id="GFH00535.1"/>
    </source>
</evidence>
<proteinExistence type="predicted"/>
<name>A0A7I9ZHN9_9MYCO</name>
<accession>A0A7I9ZHN9</accession>
<evidence type="ECO:0000256" key="1">
    <source>
        <dbReference type="SAM" id="Phobius"/>
    </source>
</evidence>
<reference evidence="2 3" key="1">
    <citation type="journal article" date="2019" name="Emerg. Microbes Infect.">
        <title>Comprehensive subspecies identification of 175 nontuberculous mycobacteria species based on 7547 genomic profiles.</title>
        <authorList>
            <person name="Matsumoto Y."/>
            <person name="Kinjo T."/>
            <person name="Motooka D."/>
            <person name="Nabeya D."/>
            <person name="Jung N."/>
            <person name="Uechi K."/>
            <person name="Horii T."/>
            <person name="Iida T."/>
            <person name="Fujita J."/>
            <person name="Nakamura S."/>
        </authorList>
    </citation>
    <scope>NUCLEOTIDE SEQUENCE [LARGE SCALE GENOMIC DNA]</scope>
    <source>
        <strain evidence="2 3">JCM 30996</strain>
    </source>
</reference>
<keyword evidence="1" id="KW-0812">Transmembrane</keyword>
<comment type="caution">
    <text evidence="2">The sequence shown here is derived from an EMBL/GenBank/DDBJ whole genome shotgun (WGS) entry which is preliminary data.</text>
</comment>
<dbReference type="AlphaFoldDB" id="A0A7I9ZHN9"/>